<name>A0ABV0QK83_9TELE</name>
<dbReference type="Proteomes" id="UP001434883">
    <property type="component" value="Unassembled WGS sequence"/>
</dbReference>
<dbReference type="EMBL" id="JAHRIN010015061">
    <property type="protein sequence ID" value="MEQ2196209.1"/>
    <property type="molecule type" value="Genomic_DNA"/>
</dbReference>
<comment type="caution">
    <text evidence="2">The sequence shown here is derived from an EMBL/GenBank/DDBJ whole genome shotgun (WGS) entry which is preliminary data.</text>
</comment>
<gene>
    <name evidence="2" type="ORF">XENOCAPTIV_026592</name>
</gene>
<sequence length="121" mass="13572">MLVCALPLMSLWHMVFRKLRGNSFVSQSFSIPLLPRWDAGKLLPISTSLWTGGRVHPGQVVSPSQGNTLIHTPKGNLESHVFGLWVEARVPGKNPRMHGENMQTPCRNRPRPGVEPRNFLL</sequence>
<proteinExistence type="predicted"/>
<evidence type="ECO:0000256" key="1">
    <source>
        <dbReference type="SAM" id="MobiDB-lite"/>
    </source>
</evidence>
<protein>
    <recommendedName>
        <fullName evidence="4">Secreted protein</fullName>
    </recommendedName>
</protein>
<accession>A0ABV0QK83</accession>
<reference evidence="2 3" key="1">
    <citation type="submission" date="2021-06" db="EMBL/GenBank/DDBJ databases">
        <authorList>
            <person name="Palmer J.M."/>
        </authorList>
    </citation>
    <scope>NUCLEOTIDE SEQUENCE [LARGE SCALE GENOMIC DNA]</scope>
    <source>
        <strain evidence="2 3">XC_2019</strain>
        <tissue evidence="2">Muscle</tissue>
    </source>
</reference>
<organism evidence="2 3">
    <name type="scientific">Xenoophorus captivus</name>
    <dbReference type="NCBI Taxonomy" id="1517983"/>
    <lineage>
        <taxon>Eukaryota</taxon>
        <taxon>Metazoa</taxon>
        <taxon>Chordata</taxon>
        <taxon>Craniata</taxon>
        <taxon>Vertebrata</taxon>
        <taxon>Euteleostomi</taxon>
        <taxon>Actinopterygii</taxon>
        <taxon>Neopterygii</taxon>
        <taxon>Teleostei</taxon>
        <taxon>Neoteleostei</taxon>
        <taxon>Acanthomorphata</taxon>
        <taxon>Ovalentaria</taxon>
        <taxon>Atherinomorphae</taxon>
        <taxon>Cyprinodontiformes</taxon>
        <taxon>Goodeidae</taxon>
        <taxon>Xenoophorus</taxon>
    </lineage>
</organism>
<feature type="region of interest" description="Disordered" evidence="1">
    <location>
        <begin position="94"/>
        <end position="121"/>
    </location>
</feature>
<keyword evidence="3" id="KW-1185">Reference proteome</keyword>
<evidence type="ECO:0008006" key="4">
    <source>
        <dbReference type="Google" id="ProtNLM"/>
    </source>
</evidence>
<evidence type="ECO:0000313" key="3">
    <source>
        <dbReference type="Proteomes" id="UP001434883"/>
    </source>
</evidence>
<evidence type="ECO:0000313" key="2">
    <source>
        <dbReference type="EMBL" id="MEQ2196209.1"/>
    </source>
</evidence>